<accession>A0A2G5B9T9</accession>
<evidence type="ECO:0000256" key="1">
    <source>
        <dbReference type="SAM" id="MobiDB-lite"/>
    </source>
</evidence>
<feature type="compositionally biased region" description="Acidic residues" evidence="1">
    <location>
        <begin position="112"/>
        <end position="129"/>
    </location>
</feature>
<proteinExistence type="predicted"/>
<sequence>MVTLHIPKKHIRPRLKVEIKKSKKEILKYITKKLNTEIEKVKENGKTIYLNTSLDEDKLSRKELKKFGSELLRKFEKNCSVTLLRNKKSNKNKKKTLSDESTEGTIGAVLELDGESGPDDANDLPDSDSESNSKPKYEIKSSVKFNLYYENLEENTVETVTELIKEKIPDENACSESKVIEGGYSIKLRLYYKDIDEIVTNISNLLKEKGYCLRASTE</sequence>
<evidence type="ECO:0000313" key="2">
    <source>
        <dbReference type="EMBL" id="PIA15786.1"/>
    </source>
</evidence>
<name>A0A2G5B9T9_COERN</name>
<dbReference type="AlphaFoldDB" id="A0A2G5B9T9"/>
<gene>
    <name evidence="2" type="ORF">COEREDRAFT_87536</name>
</gene>
<reference evidence="2 3" key="1">
    <citation type="journal article" date="2015" name="Genome Biol. Evol.">
        <title>Phylogenomic analyses indicate that early fungi evolved digesting cell walls of algal ancestors of land plants.</title>
        <authorList>
            <person name="Chang Y."/>
            <person name="Wang S."/>
            <person name="Sekimoto S."/>
            <person name="Aerts A.L."/>
            <person name="Choi C."/>
            <person name="Clum A."/>
            <person name="LaButti K.M."/>
            <person name="Lindquist E.A."/>
            <person name="Yee Ngan C."/>
            <person name="Ohm R.A."/>
            <person name="Salamov A.A."/>
            <person name="Grigoriev I.V."/>
            <person name="Spatafora J.W."/>
            <person name="Berbee M.L."/>
        </authorList>
    </citation>
    <scope>NUCLEOTIDE SEQUENCE [LARGE SCALE GENOMIC DNA]</scope>
    <source>
        <strain evidence="2 3">NRRL 1564</strain>
    </source>
</reference>
<dbReference type="Proteomes" id="UP000242474">
    <property type="component" value="Unassembled WGS sequence"/>
</dbReference>
<evidence type="ECO:0000313" key="3">
    <source>
        <dbReference type="Proteomes" id="UP000242474"/>
    </source>
</evidence>
<feature type="region of interest" description="Disordered" evidence="1">
    <location>
        <begin position="111"/>
        <end position="135"/>
    </location>
</feature>
<keyword evidence="3" id="KW-1185">Reference proteome</keyword>
<protein>
    <submittedName>
        <fullName evidence="2">Uncharacterized protein</fullName>
    </submittedName>
</protein>
<dbReference type="EMBL" id="KZ303504">
    <property type="protein sequence ID" value="PIA15786.1"/>
    <property type="molecule type" value="Genomic_DNA"/>
</dbReference>
<organism evidence="2 3">
    <name type="scientific">Coemansia reversa (strain ATCC 12441 / NRRL 1564)</name>
    <dbReference type="NCBI Taxonomy" id="763665"/>
    <lineage>
        <taxon>Eukaryota</taxon>
        <taxon>Fungi</taxon>
        <taxon>Fungi incertae sedis</taxon>
        <taxon>Zoopagomycota</taxon>
        <taxon>Kickxellomycotina</taxon>
        <taxon>Kickxellomycetes</taxon>
        <taxon>Kickxellales</taxon>
        <taxon>Kickxellaceae</taxon>
        <taxon>Coemansia</taxon>
    </lineage>
</organism>